<gene>
    <name evidence="1" type="ORF">E2562_012941</name>
</gene>
<evidence type="ECO:0000313" key="2">
    <source>
        <dbReference type="Proteomes" id="UP000479710"/>
    </source>
</evidence>
<dbReference type="OrthoDB" id="1930084at2759"/>
<sequence length="74" mass="8040">MSSPHGGLDNQIERLMQCKPLPEPEVRALCENAKEILMEESNIQEDSVASSSVVTANGSMIASINNGIFLSYLM</sequence>
<proteinExistence type="predicted"/>
<dbReference type="EMBL" id="SPHZ02000006">
    <property type="protein sequence ID" value="KAF0912025.1"/>
    <property type="molecule type" value="Genomic_DNA"/>
</dbReference>
<dbReference type="Gene3D" id="3.60.21.10">
    <property type="match status" value="1"/>
</dbReference>
<dbReference type="InterPro" id="IPR029052">
    <property type="entry name" value="Metallo-depent_PP-like"/>
</dbReference>
<accession>A0A6G1DGV6</accession>
<evidence type="ECO:0000313" key="1">
    <source>
        <dbReference type="EMBL" id="KAF0912025.1"/>
    </source>
</evidence>
<dbReference type="Proteomes" id="UP000479710">
    <property type="component" value="Unassembled WGS sequence"/>
</dbReference>
<comment type="caution">
    <text evidence="1">The sequence shown here is derived from an EMBL/GenBank/DDBJ whole genome shotgun (WGS) entry which is preliminary data.</text>
</comment>
<organism evidence="1 2">
    <name type="scientific">Oryza meyeriana var. granulata</name>
    <dbReference type="NCBI Taxonomy" id="110450"/>
    <lineage>
        <taxon>Eukaryota</taxon>
        <taxon>Viridiplantae</taxon>
        <taxon>Streptophyta</taxon>
        <taxon>Embryophyta</taxon>
        <taxon>Tracheophyta</taxon>
        <taxon>Spermatophyta</taxon>
        <taxon>Magnoliopsida</taxon>
        <taxon>Liliopsida</taxon>
        <taxon>Poales</taxon>
        <taxon>Poaceae</taxon>
        <taxon>BOP clade</taxon>
        <taxon>Oryzoideae</taxon>
        <taxon>Oryzeae</taxon>
        <taxon>Oryzinae</taxon>
        <taxon>Oryza</taxon>
        <taxon>Oryza meyeriana</taxon>
    </lineage>
</organism>
<keyword evidence="2" id="KW-1185">Reference proteome</keyword>
<name>A0A6G1DGV6_9ORYZ</name>
<reference evidence="1 2" key="1">
    <citation type="submission" date="2019-11" db="EMBL/GenBank/DDBJ databases">
        <title>Whole genome sequence of Oryza granulata.</title>
        <authorList>
            <person name="Li W."/>
        </authorList>
    </citation>
    <scope>NUCLEOTIDE SEQUENCE [LARGE SCALE GENOMIC DNA]</scope>
    <source>
        <strain evidence="2">cv. Menghai</strain>
        <tissue evidence="1">Leaf</tissue>
    </source>
</reference>
<dbReference type="AlphaFoldDB" id="A0A6G1DGV6"/>
<protein>
    <submittedName>
        <fullName evidence="1">Uncharacterized protein</fullName>
    </submittedName>
</protein>